<keyword evidence="1" id="KW-0229">DNA integration</keyword>
<feature type="domain" description="Tyr recombinase" evidence="5">
    <location>
        <begin position="116"/>
        <end position="330"/>
    </location>
</feature>
<feature type="domain" description="Core-binding (CB)" evidence="6">
    <location>
        <begin position="9"/>
        <end position="92"/>
    </location>
</feature>
<dbReference type="Gene3D" id="1.10.150.130">
    <property type="match status" value="1"/>
</dbReference>
<evidence type="ECO:0000256" key="2">
    <source>
        <dbReference type="ARBA" id="ARBA00023125"/>
    </source>
</evidence>
<sequence>MSEEDLQPLEPGEGIERFLRHRKPSIRESSYRNAKTRLRFFEEWCEEREIENLNNLTGRLLADFVAWRREDVKAVTLQKQLSTIRVALRFWSDIEAVPDGLAEKVHAPELPDGTASRDVHLTADRAETILAHLNRYDYASRDHALMVLAWQTGMRRGAIRSLDVDDMRPDDHALVVEHRPDTGTKLKNGPDGERWIYLGPEWYGIVEEYVEANRLDKTDEYGRRPLLATQNGRPTGDTIYKWINRLTQPCHYGECPHDRDPEDCEATGKGYPSKCPSARSPHAIRRGAITHHLNEEVSPEIASERMNVSLDVLYEHYDVRTAREKMEVRKNQLEDL</sequence>
<gene>
    <name evidence="7" type="ORF">SAMN05216218_1151</name>
</gene>
<dbReference type="InterPro" id="IPR002104">
    <property type="entry name" value="Integrase_catalytic"/>
</dbReference>
<keyword evidence="8" id="KW-1185">Reference proteome</keyword>
<dbReference type="PANTHER" id="PTHR30349">
    <property type="entry name" value="PHAGE INTEGRASE-RELATED"/>
    <property type="match status" value="1"/>
</dbReference>
<evidence type="ECO:0000259" key="5">
    <source>
        <dbReference type="PROSITE" id="PS51898"/>
    </source>
</evidence>
<dbReference type="GO" id="GO:0015074">
    <property type="term" value="P:DNA integration"/>
    <property type="evidence" value="ECO:0007669"/>
    <property type="project" value="UniProtKB-KW"/>
</dbReference>
<protein>
    <submittedName>
        <fullName evidence="7">Phage integrase, N-terminal SAM-like domain</fullName>
    </submittedName>
</protein>
<dbReference type="STRING" id="660518.SAMN05216218_1151"/>
<dbReference type="InterPro" id="IPR011010">
    <property type="entry name" value="DNA_brk_join_enz"/>
</dbReference>
<name>A0A1G7RGF0_9EURY</name>
<dbReference type="PROSITE" id="PS51900">
    <property type="entry name" value="CB"/>
    <property type="match status" value="1"/>
</dbReference>
<evidence type="ECO:0000259" key="6">
    <source>
        <dbReference type="PROSITE" id="PS51900"/>
    </source>
</evidence>
<dbReference type="RefSeq" id="WP_092694397.1">
    <property type="nucleotide sequence ID" value="NZ_FNBK01000015.1"/>
</dbReference>
<evidence type="ECO:0000313" key="7">
    <source>
        <dbReference type="EMBL" id="SDG09130.1"/>
    </source>
</evidence>
<dbReference type="AlphaFoldDB" id="A0A1G7RGF0"/>
<evidence type="ECO:0000256" key="1">
    <source>
        <dbReference type="ARBA" id="ARBA00022908"/>
    </source>
</evidence>
<dbReference type="PANTHER" id="PTHR30349:SF41">
    <property type="entry name" value="INTEGRASE_RECOMBINASE PROTEIN MJ0367-RELATED"/>
    <property type="match status" value="1"/>
</dbReference>
<proteinExistence type="predicted"/>
<dbReference type="InterPro" id="IPR044068">
    <property type="entry name" value="CB"/>
</dbReference>
<dbReference type="SUPFAM" id="SSF56349">
    <property type="entry name" value="DNA breaking-rejoining enzymes"/>
    <property type="match status" value="1"/>
</dbReference>
<dbReference type="InterPro" id="IPR004107">
    <property type="entry name" value="Integrase_SAM-like_N"/>
</dbReference>
<keyword evidence="3" id="KW-0233">DNA recombination</keyword>
<reference evidence="8" key="1">
    <citation type="submission" date="2016-10" db="EMBL/GenBank/DDBJ databases">
        <authorList>
            <person name="Varghese N."/>
            <person name="Submissions S."/>
        </authorList>
    </citation>
    <scope>NUCLEOTIDE SEQUENCE [LARGE SCALE GENOMIC DNA]</scope>
    <source>
        <strain evidence="8">IBRC-M 10760</strain>
    </source>
</reference>
<dbReference type="Proteomes" id="UP000199076">
    <property type="component" value="Unassembled WGS sequence"/>
</dbReference>
<dbReference type="InterPro" id="IPR010998">
    <property type="entry name" value="Integrase_recombinase_N"/>
</dbReference>
<dbReference type="CDD" id="cd00397">
    <property type="entry name" value="DNA_BRE_C"/>
    <property type="match status" value="1"/>
</dbReference>
<evidence type="ECO:0000256" key="3">
    <source>
        <dbReference type="ARBA" id="ARBA00023172"/>
    </source>
</evidence>
<dbReference type="InterPro" id="IPR050090">
    <property type="entry name" value="Tyrosine_recombinase_XerCD"/>
</dbReference>
<dbReference type="PROSITE" id="PS51898">
    <property type="entry name" value="TYR_RECOMBINASE"/>
    <property type="match status" value="1"/>
</dbReference>
<dbReference type="InterPro" id="IPR013762">
    <property type="entry name" value="Integrase-like_cat_sf"/>
</dbReference>
<dbReference type="Gene3D" id="1.10.443.10">
    <property type="entry name" value="Intergrase catalytic core"/>
    <property type="match status" value="1"/>
</dbReference>
<evidence type="ECO:0000256" key="4">
    <source>
        <dbReference type="PROSITE-ProRule" id="PRU01248"/>
    </source>
</evidence>
<keyword evidence="2 4" id="KW-0238">DNA-binding</keyword>
<evidence type="ECO:0000313" key="8">
    <source>
        <dbReference type="Proteomes" id="UP000199076"/>
    </source>
</evidence>
<dbReference type="OrthoDB" id="198497at2157"/>
<dbReference type="EMBL" id="FNBK01000015">
    <property type="protein sequence ID" value="SDG09130.1"/>
    <property type="molecule type" value="Genomic_DNA"/>
</dbReference>
<dbReference type="Pfam" id="PF02899">
    <property type="entry name" value="Phage_int_SAM_1"/>
    <property type="match status" value="1"/>
</dbReference>
<accession>A0A1G7RGF0</accession>
<dbReference type="GO" id="GO:0003677">
    <property type="term" value="F:DNA binding"/>
    <property type="evidence" value="ECO:0007669"/>
    <property type="project" value="UniProtKB-UniRule"/>
</dbReference>
<dbReference type="GO" id="GO:0006310">
    <property type="term" value="P:DNA recombination"/>
    <property type="evidence" value="ECO:0007669"/>
    <property type="project" value="UniProtKB-KW"/>
</dbReference>
<organism evidence="7 8">
    <name type="scientific">Halorientalis regularis</name>
    <dbReference type="NCBI Taxonomy" id="660518"/>
    <lineage>
        <taxon>Archaea</taxon>
        <taxon>Methanobacteriati</taxon>
        <taxon>Methanobacteriota</taxon>
        <taxon>Stenosarchaea group</taxon>
        <taxon>Halobacteria</taxon>
        <taxon>Halobacteriales</taxon>
        <taxon>Haloarculaceae</taxon>
        <taxon>Halorientalis</taxon>
    </lineage>
</organism>